<dbReference type="PANTHER" id="PTHR22666:SF3">
    <property type="entry name" value="MYB_SANT-LIKE DNA-BINDING DOMAIN-CONTAINING PROTEIN 1"/>
    <property type="match status" value="1"/>
</dbReference>
<keyword evidence="1" id="KW-0175">Coiled coil</keyword>
<organism evidence="3 4">
    <name type="scientific">Lucilia cuprina</name>
    <name type="common">Green bottle fly</name>
    <name type="synonym">Australian sheep blowfly</name>
    <dbReference type="NCBI Taxonomy" id="7375"/>
    <lineage>
        <taxon>Eukaryota</taxon>
        <taxon>Metazoa</taxon>
        <taxon>Ecdysozoa</taxon>
        <taxon>Arthropoda</taxon>
        <taxon>Hexapoda</taxon>
        <taxon>Insecta</taxon>
        <taxon>Pterygota</taxon>
        <taxon>Neoptera</taxon>
        <taxon>Endopterygota</taxon>
        <taxon>Diptera</taxon>
        <taxon>Brachycera</taxon>
        <taxon>Muscomorpha</taxon>
        <taxon>Oestroidea</taxon>
        <taxon>Calliphoridae</taxon>
        <taxon>Luciliinae</taxon>
        <taxon>Lucilia</taxon>
    </lineage>
</organism>
<dbReference type="InterPro" id="IPR044822">
    <property type="entry name" value="Myb_DNA-bind_4"/>
</dbReference>
<dbReference type="OMA" id="MEAYFES"/>
<comment type="caution">
    <text evidence="3">The sequence shown here is derived from an EMBL/GenBank/DDBJ whole genome shotgun (WGS) entry which is preliminary data.</text>
</comment>
<feature type="coiled-coil region" evidence="1">
    <location>
        <begin position="146"/>
        <end position="180"/>
    </location>
</feature>
<dbReference type="OrthoDB" id="691673at2759"/>
<dbReference type="PANTHER" id="PTHR22666">
    <property type="entry name" value="MYB_SANT-LIKE DNA-BINDING DOMAIN-CONTAINING PROTEIN 1"/>
    <property type="match status" value="1"/>
</dbReference>
<proteinExistence type="predicted"/>
<reference evidence="3 4" key="1">
    <citation type="journal article" date="2015" name="Nat. Commun.">
        <title>Lucilia cuprina genome unlocks parasitic fly biology to underpin future interventions.</title>
        <authorList>
            <person name="Anstead C.A."/>
            <person name="Korhonen P.K."/>
            <person name="Young N.D."/>
            <person name="Hall R.S."/>
            <person name="Jex A.R."/>
            <person name="Murali S.C."/>
            <person name="Hughes D.S."/>
            <person name="Lee S.F."/>
            <person name="Perry T."/>
            <person name="Stroehlein A.J."/>
            <person name="Ansell B.R."/>
            <person name="Breugelmans B."/>
            <person name="Hofmann A."/>
            <person name="Qu J."/>
            <person name="Dugan S."/>
            <person name="Lee S.L."/>
            <person name="Chao H."/>
            <person name="Dinh H."/>
            <person name="Han Y."/>
            <person name="Doddapaneni H.V."/>
            <person name="Worley K.C."/>
            <person name="Muzny D.M."/>
            <person name="Ioannidis P."/>
            <person name="Waterhouse R.M."/>
            <person name="Zdobnov E.M."/>
            <person name="James P.J."/>
            <person name="Bagnall N.H."/>
            <person name="Kotze A.C."/>
            <person name="Gibbs R.A."/>
            <person name="Richards S."/>
            <person name="Batterham P."/>
            <person name="Gasser R.B."/>
        </authorList>
    </citation>
    <scope>NUCLEOTIDE SEQUENCE [LARGE SCALE GENOMIC DNA]</scope>
    <source>
        <strain evidence="3 4">LS</strain>
        <tissue evidence="3">Full body</tissue>
    </source>
</reference>
<evidence type="ECO:0000256" key="1">
    <source>
        <dbReference type="SAM" id="Coils"/>
    </source>
</evidence>
<dbReference type="InterPro" id="IPR026095">
    <property type="entry name" value="Myb/SANT-like_DNA-bd_dom_prot"/>
</dbReference>
<sequence>MLSKGFNVSGEEVKIKIHNLTNKYKEEKRKIGPSGGSPSSWDFYDRVHSILGPFKTYNMQALMDESIESQEASSNSDSIFQYEMEFLEDYELTPERNETLKRQKPNNDEAFEDSAGISTEVQVGKRKKTSFQMEVLKRVDESNCIIQNELEKYAETEKKMLKMQEEMVSIEKERNEILKTLLNN</sequence>
<dbReference type="Pfam" id="PF13837">
    <property type="entry name" value="Myb_DNA-bind_4"/>
    <property type="match status" value="1"/>
</dbReference>
<dbReference type="AlphaFoldDB" id="A0A0L0C5E2"/>
<dbReference type="GO" id="GO:0045893">
    <property type="term" value="P:positive regulation of DNA-templated transcription"/>
    <property type="evidence" value="ECO:0007669"/>
    <property type="project" value="TreeGrafter"/>
</dbReference>
<dbReference type="GO" id="GO:0016604">
    <property type="term" value="C:nuclear body"/>
    <property type="evidence" value="ECO:0007669"/>
    <property type="project" value="TreeGrafter"/>
</dbReference>
<dbReference type="Proteomes" id="UP000037069">
    <property type="component" value="Unassembled WGS sequence"/>
</dbReference>
<dbReference type="EMBL" id="JRES01000890">
    <property type="protein sequence ID" value="KNC27500.1"/>
    <property type="molecule type" value="Genomic_DNA"/>
</dbReference>
<accession>A0A0L0C5E2</accession>
<keyword evidence="4" id="KW-1185">Reference proteome</keyword>
<feature type="domain" description="Myb/SANT-like DNA-binding" evidence="2">
    <location>
        <begin position="1"/>
        <end position="50"/>
    </location>
</feature>
<evidence type="ECO:0000259" key="2">
    <source>
        <dbReference type="Pfam" id="PF13837"/>
    </source>
</evidence>
<evidence type="ECO:0000313" key="4">
    <source>
        <dbReference type="Proteomes" id="UP000037069"/>
    </source>
</evidence>
<protein>
    <recommendedName>
        <fullName evidence="2">Myb/SANT-like DNA-binding domain-containing protein</fullName>
    </recommendedName>
</protein>
<name>A0A0L0C5E2_LUCCU</name>
<evidence type="ECO:0000313" key="3">
    <source>
        <dbReference type="EMBL" id="KNC27500.1"/>
    </source>
</evidence>
<gene>
    <name evidence="3" type="ORF">FF38_12334</name>
</gene>